<dbReference type="InterPro" id="IPR035566">
    <property type="entry name" value="Ribosomal_protein_bL20_C"/>
</dbReference>
<dbReference type="InterPro" id="IPR005813">
    <property type="entry name" value="Ribosomal_bL20"/>
</dbReference>
<dbReference type="FunFam" id="1.10.1900.20:FF:000001">
    <property type="entry name" value="50S ribosomal protein L20"/>
    <property type="match status" value="1"/>
</dbReference>
<accession>A0A2H0YMH4</accession>
<evidence type="ECO:0000256" key="1">
    <source>
        <dbReference type="ARBA" id="ARBA00007698"/>
    </source>
</evidence>
<dbReference type="NCBIfam" id="TIGR01032">
    <property type="entry name" value="rplT_bact"/>
    <property type="match status" value="1"/>
</dbReference>
<dbReference type="Proteomes" id="UP000230088">
    <property type="component" value="Unassembled WGS sequence"/>
</dbReference>
<dbReference type="PRINTS" id="PR00062">
    <property type="entry name" value="RIBOSOMALL20"/>
</dbReference>
<keyword evidence="2 5" id="KW-0689">Ribosomal protein</keyword>
<dbReference type="Gene3D" id="6.10.160.10">
    <property type="match status" value="1"/>
</dbReference>
<name>A0A2H0YMH4_9BACT</name>
<gene>
    <name evidence="5" type="primary">rplT</name>
    <name evidence="7" type="ORF">COT33_00550</name>
</gene>
<proteinExistence type="inferred from homology"/>
<dbReference type="HAMAP" id="MF_00382">
    <property type="entry name" value="Ribosomal_bL20"/>
    <property type="match status" value="1"/>
</dbReference>
<evidence type="ECO:0000313" key="8">
    <source>
        <dbReference type="Proteomes" id="UP000230088"/>
    </source>
</evidence>
<dbReference type="AlphaFoldDB" id="A0A2H0YMH4"/>
<keyword evidence="5 6" id="KW-0694">RNA-binding</keyword>
<comment type="caution">
    <text evidence="7">The sequence shown here is derived from an EMBL/GenBank/DDBJ whole genome shotgun (WGS) entry which is preliminary data.</text>
</comment>
<keyword evidence="5 6" id="KW-0699">rRNA-binding</keyword>
<evidence type="ECO:0000256" key="4">
    <source>
        <dbReference type="ARBA" id="ARBA00035172"/>
    </source>
</evidence>
<dbReference type="EMBL" id="PEYD01000008">
    <property type="protein sequence ID" value="PIS39707.1"/>
    <property type="molecule type" value="Genomic_DNA"/>
</dbReference>
<evidence type="ECO:0000256" key="6">
    <source>
        <dbReference type="RuleBase" id="RU000560"/>
    </source>
</evidence>
<comment type="similarity">
    <text evidence="1 5 6">Belongs to the bacterial ribosomal protein bL20 family.</text>
</comment>
<dbReference type="SUPFAM" id="SSF74731">
    <property type="entry name" value="Ribosomal protein L20"/>
    <property type="match status" value="1"/>
</dbReference>
<dbReference type="CDD" id="cd07026">
    <property type="entry name" value="Ribosomal_L20"/>
    <property type="match status" value="1"/>
</dbReference>
<dbReference type="GO" id="GO:0019843">
    <property type="term" value="F:rRNA binding"/>
    <property type="evidence" value="ECO:0007669"/>
    <property type="project" value="UniProtKB-UniRule"/>
</dbReference>
<evidence type="ECO:0000256" key="2">
    <source>
        <dbReference type="ARBA" id="ARBA00022980"/>
    </source>
</evidence>
<comment type="function">
    <text evidence="5 6">Binds directly to 23S ribosomal RNA and is necessary for the in vitro assembly process of the 50S ribosomal subunit. It is not involved in the protein synthesizing functions of that subunit.</text>
</comment>
<evidence type="ECO:0000256" key="3">
    <source>
        <dbReference type="ARBA" id="ARBA00023274"/>
    </source>
</evidence>
<dbReference type="Pfam" id="PF00453">
    <property type="entry name" value="Ribosomal_L20"/>
    <property type="match status" value="1"/>
</dbReference>
<dbReference type="GO" id="GO:0006412">
    <property type="term" value="P:translation"/>
    <property type="evidence" value="ECO:0007669"/>
    <property type="project" value="InterPro"/>
</dbReference>
<evidence type="ECO:0000313" key="7">
    <source>
        <dbReference type="EMBL" id="PIS39707.1"/>
    </source>
</evidence>
<keyword evidence="3 5" id="KW-0687">Ribonucleoprotein</keyword>
<organism evidence="7 8">
    <name type="scientific">Candidatus Nealsonbacteria bacterium CG08_land_8_20_14_0_20_38_20</name>
    <dbReference type="NCBI Taxonomy" id="1974705"/>
    <lineage>
        <taxon>Bacteria</taxon>
        <taxon>Candidatus Nealsoniibacteriota</taxon>
    </lineage>
</organism>
<dbReference type="PANTHER" id="PTHR10986">
    <property type="entry name" value="39S RIBOSOMAL PROTEIN L20"/>
    <property type="match status" value="1"/>
</dbReference>
<evidence type="ECO:0000256" key="5">
    <source>
        <dbReference type="HAMAP-Rule" id="MF_00382"/>
    </source>
</evidence>
<sequence>MVRVKRGKIAHKRRKHLLKYVKGFRWGRKSKFKLAKVAVYHAWFNAYKDRKRKKRDFRRLWQVQINAACRLNGISYSKFIFGLKKSGVEIDRKILSQLARKYPQIFEKIVEKAKGLKPDVPTLTTLKGLKPDVKQK</sequence>
<dbReference type="GO" id="GO:0003735">
    <property type="term" value="F:structural constituent of ribosome"/>
    <property type="evidence" value="ECO:0007669"/>
    <property type="project" value="InterPro"/>
</dbReference>
<dbReference type="GO" id="GO:0000027">
    <property type="term" value="P:ribosomal large subunit assembly"/>
    <property type="evidence" value="ECO:0007669"/>
    <property type="project" value="UniProtKB-UniRule"/>
</dbReference>
<dbReference type="GO" id="GO:0005840">
    <property type="term" value="C:ribosome"/>
    <property type="evidence" value="ECO:0007669"/>
    <property type="project" value="UniProtKB-KW"/>
</dbReference>
<reference evidence="8" key="1">
    <citation type="submission" date="2017-09" db="EMBL/GenBank/DDBJ databases">
        <title>Depth-based differentiation of microbial function through sediment-hosted aquifers and enrichment of novel symbionts in the deep terrestrial subsurface.</title>
        <authorList>
            <person name="Probst A.J."/>
            <person name="Ladd B."/>
            <person name="Jarett J.K."/>
            <person name="Geller-Mcgrath D.E."/>
            <person name="Sieber C.M.K."/>
            <person name="Emerson J.B."/>
            <person name="Anantharaman K."/>
            <person name="Thomas B.C."/>
            <person name="Malmstrom R."/>
            <person name="Stieglmeier M."/>
            <person name="Klingl A."/>
            <person name="Woyke T."/>
            <person name="Ryan C.M."/>
            <person name="Banfield J.F."/>
        </authorList>
    </citation>
    <scope>NUCLEOTIDE SEQUENCE [LARGE SCALE GENOMIC DNA]</scope>
</reference>
<dbReference type="Gene3D" id="1.10.1900.20">
    <property type="entry name" value="Ribosomal protein L20"/>
    <property type="match status" value="1"/>
</dbReference>
<protein>
    <recommendedName>
        <fullName evidence="4 5">Large ribosomal subunit protein bL20</fullName>
    </recommendedName>
</protein>
<dbReference type="GO" id="GO:1990904">
    <property type="term" value="C:ribonucleoprotein complex"/>
    <property type="evidence" value="ECO:0007669"/>
    <property type="project" value="UniProtKB-KW"/>
</dbReference>